<evidence type="ECO:0000313" key="2">
    <source>
        <dbReference type="Proteomes" id="UP000219338"/>
    </source>
</evidence>
<name>A0A284RH31_ARMOS</name>
<evidence type="ECO:0000313" key="1">
    <source>
        <dbReference type="EMBL" id="SJL08060.1"/>
    </source>
</evidence>
<reference evidence="2" key="1">
    <citation type="journal article" date="2017" name="Nat. Ecol. Evol.">
        <title>Genome expansion and lineage-specific genetic innovations in the forest pathogenic fungi Armillaria.</title>
        <authorList>
            <person name="Sipos G."/>
            <person name="Prasanna A.N."/>
            <person name="Walter M.C."/>
            <person name="O'Connor E."/>
            <person name="Balint B."/>
            <person name="Krizsan K."/>
            <person name="Kiss B."/>
            <person name="Hess J."/>
            <person name="Varga T."/>
            <person name="Slot J."/>
            <person name="Riley R."/>
            <person name="Boka B."/>
            <person name="Rigling D."/>
            <person name="Barry K."/>
            <person name="Lee J."/>
            <person name="Mihaltcheva S."/>
            <person name="LaButti K."/>
            <person name="Lipzen A."/>
            <person name="Waldron R."/>
            <person name="Moloney N.M."/>
            <person name="Sperisen C."/>
            <person name="Kredics L."/>
            <person name="Vagvoelgyi C."/>
            <person name="Patrignani A."/>
            <person name="Fitzpatrick D."/>
            <person name="Nagy I."/>
            <person name="Doyle S."/>
            <person name="Anderson J.B."/>
            <person name="Grigoriev I.V."/>
            <person name="Gueldener U."/>
            <person name="Muensterkoetter M."/>
            <person name="Nagy L.G."/>
        </authorList>
    </citation>
    <scope>NUCLEOTIDE SEQUENCE [LARGE SCALE GENOMIC DNA]</scope>
    <source>
        <strain evidence="2">C18/9</strain>
    </source>
</reference>
<protein>
    <submittedName>
        <fullName evidence="1">Uncharacterized protein</fullName>
    </submittedName>
</protein>
<gene>
    <name evidence="1" type="ORF">ARMOST_11419</name>
</gene>
<sequence length="263" mass="29778">MDDKFRPDVFKTLEEIHLRTTADSYLDRNKDRRLSCHILPSDLELQTRCLSFLSVSSVCRRPPLRRRPSSAPRLTAPYFCSPISQLPSALQRSSHETITLRTDNPHFHTLPSRLLRTRKTWTHQRLVFWSGQSSNLFTVGAATSPTSASKVSGIPNRGGDVFVAGVAAWRLPWICVLSVGVRDSDLCAVCRPSRKEMLLSGDKTHHHPYNTTFFSRPSITSIHMSAGKAARRARFEGAWKVIKQELLDYITGEGMPKDAIEWY</sequence>
<dbReference type="EMBL" id="FUEG01000009">
    <property type="protein sequence ID" value="SJL08060.1"/>
    <property type="molecule type" value="Genomic_DNA"/>
</dbReference>
<keyword evidence="2" id="KW-1185">Reference proteome</keyword>
<organism evidence="1 2">
    <name type="scientific">Armillaria ostoyae</name>
    <name type="common">Armillaria root rot fungus</name>
    <dbReference type="NCBI Taxonomy" id="47428"/>
    <lineage>
        <taxon>Eukaryota</taxon>
        <taxon>Fungi</taxon>
        <taxon>Dikarya</taxon>
        <taxon>Basidiomycota</taxon>
        <taxon>Agaricomycotina</taxon>
        <taxon>Agaricomycetes</taxon>
        <taxon>Agaricomycetidae</taxon>
        <taxon>Agaricales</taxon>
        <taxon>Marasmiineae</taxon>
        <taxon>Physalacriaceae</taxon>
        <taxon>Armillaria</taxon>
    </lineage>
</organism>
<dbReference type="Proteomes" id="UP000219338">
    <property type="component" value="Unassembled WGS sequence"/>
</dbReference>
<accession>A0A284RH31</accession>
<dbReference type="AlphaFoldDB" id="A0A284RH31"/>
<proteinExistence type="predicted"/>